<dbReference type="SUPFAM" id="SSF55785">
    <property type="entry name" value="PYP-like sensor domain (PAS domain)"/>
    <property type="match status" value="1"/>
</dbReference>
<dbReference type="AlphaFoldDB" id="A0A1H7W0Z3"/>
<evidence type="ECO:0000259" key="3">
    <source>
        <dbReference type="PROSITE" id="PS50113"/>
    </source>
</evidence>
<keyword evidence="1" id="KW-1133">Transmembrane helix</keyword>
<keyword evidence="1" id="KW-0472">Membrane</keyword>
<dbReference type="NCBIfam" id="TIGR00229">
    <property type="entry name" value="sensory_box"/>
    <property type="match status" value="1"/>
</dbReference>
<evidence type="ECO:0000313" key="5">
    <source>
        <dbReference type="EMBL" id="GEK88665.1"/>
    </source>
</evidence>
<dbReference type="InterPro" id="IPR000700">
    <property type="entry name" value="PAS-assoc_C"/>
</dbReference>
<sequence>MLAKHKNKIVLVFIFIYTFFYYGWITIFQTHEYIRTLGGNLFSIAGPLLATIWLAQAYKKKRDKDKLFWLFLSFGTFSFVIAEVLWFIYETVLLFDVPYPGSPDIFYILNIIFYLMAFSYKLKMEKKYLSITKFIFDIFLVMTVYTTFFWYFLIKPLIANDTVTPFELALSLFYPLGDLTLLFFIVILFMTGLRLFHRYTTVFLFSGVLVQITADIGFLLMQNTDSYVSGSFLDPLFVLGLMLIGFTGLLQKEPFSEETSNLLLDESDSSLRMLFPYIYVSILFIYMVVNASTLNEVTFGAGVTIAVIIVRQLLVLVENKRLIKDYQRQTTDLILSEERHKSLFYHHPDAVFSLDLKGHVLSVNEKGEDLLGVKREKLISQSIMHFIDDAYKEKARETFYNTKKGISQHYELPLTNHVGRLVYINVTHIPIMVKTEMVGVFSIAQDITQNKRNEERIHYMAYHDTLTDLANRTHFEENLNKQIRQSEKTGEPFAVIFMDLDNFKHINDTYGHATGDELLSEVGYRLRLILNDVEHGARLGGDEFTLLLTGISSRNDISSRIQELSDALSQPYQIKDKKLTCIPSIGYSLFPEDGTTAAALLKSADDIMYANKHQSK</sequence>
<feature type="transmembrane region" description="Helical" evidence="1">
    <location>
        <begin position="134"/>
        <end position="152"/>
    </location>
</feature>
<dbReference type="InterPro" id="IPR035965">
    <property type="entry name" value="PAS-like_dom_sf"/>
</dbReference>
<keyword evidence="8" id="KW-1185">Reference proteome</keyword>
<reference evidence="6 7" key="1">
    <citation type="submission" date="2016-10" db="EMBL/GenBank/DDBJ databases">
        <authorList>
            <person name="de Groot N.N."/>
        </authorList>
    </citation>
    <scope>NUCLEOTIDE SEQUENCE [LARGE SCALE GENOMIC DNA]</scope>
    <source>
        <strain evidence="6 7">DSM 19182</strain>
    </source>
</reference>
<feature type="transmembrane region" description="Helical" evidence="1">
    <location>
        <begin position="67"/>
        <end position="89"/>
    </location>
</feature>
<dbReference type="SMART" id="SM00267">
    <property type="entry name" value="GGDEF"/>
    <property type="match status" value="1"/>
</dbReference>
<accession>A0A1H7W0Z3</accession>
<dbReference type="InterPro" id="IPR000160">
    <property type="entry name" value="GGDEF_dom"/>
</dbReference>
<feature type="transmembrane region" description="Helical" evidence="1">
    <location>
        <begin position="105"/>
        <end position="122"/>
    </location>
</feature>
<dbReference type="SMART" id="SM00091">
    <property type="entry name" value="PAS"/>
    <property type="match status" value="1"/>
</dbReference>
<evidence type="ECO:0000256" key="1">
    <source>
        <dbReference type="SAM" id="Phobius"/>
    </source>
</evidence>
<dbReference type="CDD" id="cd01949">
    <property type="entry name" value="GGDEF"/>
    <property type="match status" value="1"/>
</dbReference>
<feature type="domain" description="GGDEF" evidence="4">
    <location>
        <begin position="491"/>
        <end position="616"/>
    </location>
</feature>
<protein>
    <submittedName>
        <fullName evidence="6">PAS domain S-box-containing protein/diguanylate cyclase (GGDEF) domain-containing protein</fullName>
    </submittedName>
</protein>
<dbReference type="EMBL" id="FOBL01000029">
    <property type="protein sequence ID" value="SEM15161.1"/>
    <property type="molecule type" value="Genomic_DNA"/>
</dbReference>
<dbReference type="PROSITE" id="PS50113">
    <property type="entry name" value="PAC"/>
    <property type="match status" value="1"/>
</dbReference>
<organism evidence="6 7">
    <name type="scientific">Alkalibacterium putridalgicola</name>
    <dbReference type="NCBI Taxonomy" id="426703"/>
    <lineage>
        <taxon>Bacteria</taxon>
        <taxon>Bacillati</taxon>
        <taxon>Bacillota</taxon>
        <taxon>Bacilli</taxon>
        <taxon>Lactobacillales</taxon>
        <taxon>Carnobacteriaceae</taxon>
        <taxon>Alkalibacterium</taxon>
    </lineage>
</organism>
<evidence type="ECO:0000313" key="6">
    <source>
        <dbReference type="EMBL" id="SEM15161.1"/>
    </source>
</evidence>
<dbReference type="PANTHER" id="PTHR44757:SF2">
    <property type="entry name" value="BIOFILM ARCHITECTURE MAINTENANCE PROTEIN MBAA"/>
    <property type="match status" value="1"/>
</dbReference>
<feature type="transmembrane region" description="Helical" evidence="1">
    <location>
        <begin position="271"/>
        <end position="291"/>
    </location>
</feature>
<feature type="transmembrane region" description="Helical" evidence="1">
    <location>
        <begin position="297"/>
        <end position="317"/>
    </location>
</feature>
<dbReference type="Gene3D" id="3.30.450.20">
    <property type="entry name" value="PAS domain"/>
    <property type="match status" value="1"/>
</dbReference>
<dbReference type="Gene3D" id="3.30.70.270">
    <property type="match status" value="1"/>
</dbReference>
<dbReference type="Pfam" id="PF00990">
    <property type="entry name" value="GGDEF"/>
    <property type="match status" value="1"/>
</dbReference>
<feature type="domain" description="PAS" evidence="2">
    <location>
        <begin position="336"/>
        <end position="409"/>
    </location>
</feature>
<feature type="domain" description="PAC" evidence="3">
    <location>
        <begin position="408"/>
        <end position="459"/>
    </location>
</feature>
<dbReference type="InterPro" id="IPR043128">
    <property type="entry name" value="Rev_trsase/Diguanyl_cyclase"/>
</dbReference>
<keyword evidence="1" id="KW-0812">Transmembrane</keyword>
<reference evidence="5 8" key="2">
    <citation type="submission" date="2019-07" db="EMBL/GenBank/DDBJ databases">
        <title>Whole genome shotgun sequence of Alkalibacterium putridalgicola NBRC 103243.</title>
        <authorList>
            <person name="Hosoyama A."/>
            <person name="Uohara A."/>
            <person name="Ohji S."/>
            <person name="Ichikawa N."/>
        </authorList>
    </citation>
    <scope>NUCLEOTIDE SEQUENCE [LARGE SCALE GENOMIC DNA]</scope>
    <source>
        <strain evidence="5 8">NBRC 103243</strain>
    </source>
</reference>
<evidence type="ECO:0000259" key="4">
    <source>
        <dbReference type="PROSITE" id="PS50887"/>
    </source>
</evidence>
<dbReference type="NCBIfam" id="TIGR00254">
    <property type="entry name" value="GGDEF"/>
    <property type="match status" value="1"/>
</dbReference>
<dbReference type="InterPro" id="IPR052155">
    <property type="entry name" value="Biofilm_reg_signaling"/>
</dbReference>
<dbReference type="Proteomes" id="UP000198548">
    <property type="component" value="Unassembled WGS sequence"/>
</dbReference>
<dbReference type="CDD" id="cd00130">
    <property type="entry name" value="PAS"/>
    <property type="match status" value="1"/>
</dbReference>
<gene>
    <name evidence="5" type="ORF">APU01nite_07040</name>
    <name evidence="6" type="ORF">SAMN04488100_12922</name>
</gene>
<feature type="transmembrane region" description="Helical" evidence="1">
    <location>
        <begin position="172"/>
        <end position="190"/>
    </location>
</feature>
<feature type="transmembrane region" description="Helical" evidence="1">
    <location>
        <begin position="9"/>
        <end position="27"/>
    </location>
</feature>
<dbReference type="PROSITE" id="PS50887">
    <property type="entry name" value="GGDEF"/>
    <property type="match status" value="1"/>
</dbReference>
<evidence type="ECO:0000259" key="2">
    <source>
        <dbReference type="PROSITE" id="PS50112"/>
    </source>
</evidence>
<evidence type="ECO:0000313" key="8">
    <source>
        <dbReference type="Proteomes" id="UP000321425"/>
    </source>
</evidence>
<proteinExistence type="predicted"/>
<dbReference type="PROSITE" id="PS50112">
    <property type="entry name" value="PAS"/>
    <property type="match status" value="1"/>
</dbReference>
<feature type="transmembrane region" description="Helical" evidence="1">
    <location>
        <begin position="227"/>
        <end position="250"/>
    </location>
</feature>
<dbReference type="InterPro" id="IPR000014">
    <property type="entry name" value="PAS"/>
</dbReference>
<dbReference type="Proteomes" id="UP000321425">
    <property type="component" value="Unassembled WGS sequence"/>
</dbReference>
<dbReference type="Pfam" id="PF13426">
    <property type="entry name" value="PAS_9"/>
    <property type="match status" value="1"/>
</dbReference>
<name>A0A1H7W0Z3_9LACT</name>
<dbReference type="EMBL" id="BJUX01000005">
    <property type="protein sequence ID" value="GEK88665.1"/>
    <property type="molecule type" value="Genomic_DNA"/>
</dbReference>
<dbReference type="RefSeq" id="WP_177165532.1">
    <property type="nucleotide sequence ID" value="NZ_BJUX01000005.1"/>
</dbReference>
<feature type="transmembrane region" description="Helical" evidence="1">
    <location>
        <begin position="202"/>
        <end position="221"/>
    </location>
</feature>
<dbReference type="SUPFAM" id="SSF55073">
    <property type="entry name" value="Nucleotide cyclase"/>
    <property type="match status" value="1"/>
</dbReference>
<dbReference type="PANTHER" id="PTHR44757">
    <property type="entry name" value="DIGUANYLATE CYCLASE DGCP"/>
    <property type="match status" value="1"/>
</dbReference>
<dbReference type="InterPro" id="IPR029787">
    <property type="entry name" value="Nucleotide_cyclase"/>
</dbReference>
<feature type="transmembrane region" description="Helical" evidence="1">
    <location>
        <begin position="33"/>
        <end position="55"/>
    </location>
</feature>
<evidence type="ECO:0000313" key="7">
    <source>
        <dbReference type="Proteomes" id="UP000198548"/>
    </source>
</evidence>
<dbReference type="STRING" id="426703.SAMN04488100_12922"/>